<name>A0A0A9DJC1_ARUDO</name>
<keyword evidence="1" id="KW-1133">Transmembrane helix</keyword>
<keyword evidence="1" id="KW-0812">Transmembrane</keyword>
<reference evidence="2" key="2">
    <citation type="journal article" date="2015" name="Data Brief">
        <title>Shoot transcriptome of the giant reed, Arundo donax.</title>
        <authorList>
            <person name="Barrero R.A."/>
            <person name="Guerrero F.D."/>
            <person name="Moolhuijzen P."/>
            <person name="Goolsby J.A."/>
            <person name="Tidwell J."/>
            <person name="Bellgard S.E."/>
            <person name="Bellgard M.I."/>
        </authorList>
    </citation>
    <scope>NUCLEOTIDE SEQUENCE</scope>
    <source>
        <tissue evidence="2">Shoot tissue taken approximately 20 cm above the soil surface</tissue>
    </source>
</reference>
<accession>A0A0A9DJC1</accession>
<organism evidence="2">
    <name type="scientific">Arundo donax</name>
    <name type="common">Giant reed</name>
    <name type="synonym">Donax arundinaceus</name>
    <dbReference type="NCBI Taxonomy" id="35708"/>
    <lineage>
        <taxon>Eukaryota</taxon>
        <taxon>Viridiplantae</taxon>
        <taxon>Streptophyta</taxon>
        <taxon>Embryophyta</taxon>
        <taxon>Tracheophyta</taxon>
        <taxon>Spermatophyta</taxon>
        <taxon>Magnoliopsida</taxon>
        <taxon>Liliopsida</taxon>
        <taxon>Poales</taxon>
        <taxon>Poaceae</taxon>
        <taxon>PACMAD clade</taxon>
        <taxon>Arundinoideae</taxon>
        <taxon>Arundineae</taxon>
        <taxon>Arundo</taxon>
    </lineage>
</organism>
<reference evidence="2" key="1">
    <citation type="submission" date="2014-09" db="EMBL/GenBank/DDBJ databases">
        <authorList>
            <person name="Magalhaes I.L.F."/>
            <person name="Oliveira U."/>
            <person name="Santos F.R."/>
            <person name="Vidigal T.H.D.A."/>
            <person name="Brescovit A.D."/>
            <person name="Santos A.J."/>
        </authorList>
    </citation>
    <scope>NUCLEOTIDE SEQUENCE</scope>
    <source>
        <tissue evidence="2">Shoot tissue taken approximately 20 cm above the soil surface</tissue>
    </source>
</reference>
<dbReference type="AlphaFoldDB" id="A0A0A9DJC1"/>
<protein>
    <submittedName>
        <fullName evidence="2">Uncharacterized protein</fullName>
    </submittedName>
</protein>
<sequence length="41" mass="4355">MSSLSFANLVTSSLSFIKLAISLTISCLSSVCPVSIFIWST</sequence>
<feature type="transmembrane region" description="Helical" evidence="1">
    <location>
        <begin position="20"/>
        <end position="39"/>
    </location>
</feature>
<keyword evidence="1" id="KW-0472">Membrane</keyword>
<evidence type="ECO:0000313" key="2">
    <source>
        <dbReference type="EMBL" id="JAD85750.1"/>
    </source>
</evidence>
<dbReference type="EMBL" id="GBRH01212145">
    <property type="protein sequence ID" value="JAD85750.1"/>
    <property type="molecule type" value="Transcribed_RNA"/>
</dbReference>
<proteinExistence type="predicted"/>
<evidence type="ECO:0000256" key="1">
    <source>
        <dbReference type="SAM" id="Phobius"/>
    </source>
</evidence>